<accession>A0A4C1SW20</accession>
<sequence>MLMRNPRDTSEGETHQTTRVEYIGDIKAYLKLMILELGFDNNNAHVLTNNHLAVLMQRARVVHRRSVNTGSRRAALGRIVYGHAGRPPRLDTPATRGFGAELRHRRRASLDQLDKAKPHFIIGRNIILQYIVVPGQLGFPRRLSTSSWEYSTPHGESFTR</sequence>
<organism evidence="1 2">
    <name type="scientific">Eumeta variegata</name>
    <name type="common">Bagworm moth</name>
    <name type="synonym">Eumeta japonica</name>
    <dbReference type="NCBI Taxonomy" id="151549"/>
    <lineage>
        <taxon>Eukaryota</taxon>
        <taxon>Metazoa</taxon>
        <taxon>Ecdysozoa</taxon>
        <taxon>Arthropoda</taxon>
        <taxon>Hexapoda</taxon>
        <taxon>Insecta</taxon>
        <taxon>Pterygota</taxon>
        <taxon>Neoptera</taxon>
        <taxon>Endopterygota</taxon>
        <taxon>Lepidoptera</taxon>
        <taxon>Glossata</taxon>
        <taxon>Ditrysia</taxon>
        <taxon>Tineoidea</taxon>
        <taxon>Psychidae</taxon>
        <taxon>Oiketicinae</taxon>
        <taxon>Eumeta</taxon>
    </lineage>
</organism>
<dbReference type="EMBL" id="BGZK01000022">
    <property type="protein sequence ID" value="GBP06372.1"/>
    <property type="molecule type" value="Genomic_DNA"/>
</dbReference>
<gene>
    <name evidence="1" type="ORF">EVAR_4529_1</name>
</gene>
<keyword evidence="2" id="KW-1185">Reference proteome</keyword>
<dbReference type="AlphaFoldDB" id="A0A4C1SW20"/>
<reference evidence="1 2" key="1">
    <citation type="journal article" date="2019" name="Commun. Biol.">
        <title>The bagworm genome reveals a unique fibroin gene that provides high tensile strength.</title>
        <authorList>
            <person name="Kono N."/>
            <person name="Nakamura H."/>
            <person name="Ohtoshi R."/>
            <person name="Tomita M."/>
            <person name="Numata K."/>
            <person name="Arakawa K."/>
        </authorList>
    </citation>
    <scope>NUCLEOTIDE SEQUENCE [LARGE SCALE GENOMIC DNA]</scope>
</reference>
<name>A0A4C1SW20_EUMVA</name>
<evidence type="ECO:0000313" key="2">
    <source>
        <dbReference type="Proteomes" id="UP000299102"/>
    </source>
</evidence>
<protein>
    <submittedName>
        <fullName evidence="1">Uncharacterized protein</fullName>
    </submittedName>
</protein>
<evidence type="ECO:0000313" key="1">
    <source>
        <dbReference type="EMBL" id="GBP06372.1"/>
    </source>
</evidence>
<dbReference type="Proteomes" id="UP000299102">
    <property type="component" value="Unassembled WGS sequence"/>
</dbReference>
<proteinExistence type="predicted"/>
<comment type="caution">
    <text evidence="1">The sequence shown here is derived from an EMBL/GenBank/DDBJ whole genome shotgun (WGS) entry which is preliminary data.</text>
</comment>